<name>A0A7R7Y1M7_9EURO</name>
<sequence>MAAETVVVPSDSGSYPVAVQAVQVAYSALETSLRRHTLLSLLLMALLAFLIVLVIKNTILSPLRAIPGPWLAGLTSWYEFYYDVVKNGTYAHQHSKMHQKYGSTVIRISPNHVHVACPEFFRTQVLPVKP</sequence>
<protein>
    <recommendedName>
        <fullName evidence="4">Cytochrome P450</fullName>
    </recommendedName>
</protein>
<reference evidence="2" key="1">
    <citation type="submission" date="2021-01" db="EMBL/GenBank/DDBJ databases">
        <authorList>
            <consortium name="Aspergillus puulaauensis MK2 genome sequencing consortium"/>
            <person name="Kazuki M."/>
            <person name="Futagami T."/>
        </authorList>
    </citation>
    <scope>NUCLEOTIDE SEQUENCE</scope>
    <source>
        <strain evidence="2">MK2</strain>
    </source>
</reference>
<evidence type="ECO:0000313" key="3">
    <source>
        <dbReference type="Proteomes" id="UP000654913"/>
    </source>
</evidence>
<evidence type="ECO:0008006" key="4">
    <source>
        <dbReference type="Google" id="ProtNLM"/>
    </source>
</evidence>
<feature type="transmembrane region" description="Helical" evidence="1">
    <location>
        <begin position="37"/>
        <end position="55"/>
    </location>
</feature>
<dbReference type="KEGG" id="apuu:APUU_81086A"/>
<dbReference type="AlphaFoldDB" id="A0A7R7Y1M7"/>
<evidence type="ECO:0000313" key="2">
    <source>
        <dbReference type="EMBL" id="BCS30783.1"/>
    </source>
</evidence>
<dbReference type="Gene3D" id="1.10.630.10">
    <property type="entry name" value="Cytochrome P450"/>
    <property type="match status" value="1"/>
</dbReference>
<keyword evidence="1" id="KW-0472">Membrane</keyword>
<dbReference type="OrthoDB" id="3945418at2759"/>
<keyword evidence="1" id="KW-0812">Transmembrane</keyword>
<dbReference type="EMBL" id="AP024450">
    <property type="protein sequence ID" value="BCS30783.1"/>
    <property type="molecule type" value="Genomic_DNA"/>
</dbReference>
<keyword evidence="3" id="KW-1185">Reference proteome</keyword>
<keyword evidence="1" id="KW-1133">Transmembrane helix</keyword>
<reference evidence="2" key="2">
    <citation type="submission" date="2021-02" db="EMBL/GenBank/DDBJ databases">
        <title>Aspergillus puulaauensis MK2 genome sequence.</title>
        <authorList>
            <person name="Futagami T."/>
            <person name="Mori K."/>
            <person name="Kadooka C."/>
            <person name="Tanaka T."/>
        </authorList>
    </citation>
    <scope>NUCLEOTIDE SEQUENCE</scope>
    <source>
        <strain evidence="2">MK2</strain>
    </source>
</reference>
<proteinExistence type="predicted"/>
<dbReference type="GO" id="GO:0020037">
    <property type="term" value="F:heme binding"/>
    <property type="evidence" value="ECO:0007669"/>
    <property type="project" value="InterPro"/>
</dbReference>
<dbReference type="InterPro" id="IPR036396">
    <property type="entry name" value="Cyt_P450_sf"/>
</dbReference>
<dbReference type="GeneID" id="64980780"/>
<dbReference type="GO" id="GO:0016705">
    <property type="term" value="F:oxidoreductase activity, acting on paired donors, with incorporation or reduction of molecular oxygen"/>
    <property type="evidence" value="ECO:0007669"/>
    <property type="project" value="InterPro"/>
</dbReference>
<gene>
    <name evidence="2" type="ORF">APUU_81086A</name>
</gene>
<dbReference type="GO" id="GO:0004497">
    <property type="term" value="F:monooxygenase activity"/>
    <property type="evidence" value="ECO:0007669"/>
    <property type="project" value="InterPro"/>
</dbReference>
<dbReference type="GO" id="GO:0005506">
    <property type="term" value="F:iron ion binding"/>
    <property type="evidence" value="ECO:0007669"/>
    <property type="project" value="InterPro"/>
</dbReference>
<dbReference type="RefSeq" id="XP_041562969.1">
    <property type="nucleotide sequence ID" value="XM_041697439.1"/>
</dbReference>
<dbReference type="Proteomes" id="UP000654913">
    <property type="component" value="Chromosome 8"/>
</dbReference>
<evidence type="ECO:0000256" key="1">
    <source>
        <dbReference type="SAM" id="Phobius"/>
    </source>
</evidence>
<organism evidence="2 3">
    <name type="scientific">Aspergillus puulaauensis</name>
    <dbReference type="NCBI Taxonomy" id="1220207"/>
    <lineage>
        <taxon>Eukaryota</taxon>
        <taxon>Fungi</taxon>
        <taxon>Dikarya</taxon>
        <taxon>Ascomycota</taxon>
        <taxon>Pezizomycotina</taxon>
        <taxon>Eurotiomycetes</taxon>
        <taxon>Eurotiomycetidae</taxon>
        <taxon>Eurotiales</taxon>
        <taxon>Aspergillaceae</taxon>
        <taxon>Aspergillus</taxon>
    </lineage>
</organism>
<accession>A0A7R7Y1M7</accession>